<evidence type="ECO:0000313" key="1">
    <source>
        <dbReference type="EMBL" id="GME72510.1"/>
    </source>
</evidence>
<reference evidence="1" key="1">
    <citation type="submission" date="2023-04" db="EMBL/GenBank/DDBJ databases">
        <title>Candida boidinii NBRC 10035.</title>
        <authorList>
            <person name="Ichikawa N."/>
            <person name="Sato H."/>
            <person name="Tonouchi N."/>
        </authorList>
    </citation>
    <scope>NUCLEOTIDE SEQUENCE</scope>
    <source>
        <strain evidence="1">NBRC 10035</strain>
    </source>
</reference>
<organism evidence="1 2">
    <name type="scientific">Candida boidinii</name>
    <name type="common">Yeast</name>
    <dbReference type="NCBI Taxonomy" id="5477"/>
    <lineage>
        <taxon>Eukaryota</taxon>
        <taxon>Fungi</taxon>
        <taxon>Dikarya</taxon>
        <taxon>Ascomycota</taxon>
        <taxon>Saccharomycotina</taxon>
        <taxon>Pichiomycetes</taxon>
        <taxon>Pichiales</taxon>
        <taxon>Pichiaceae</taxon>
        <taxon>Ogataea</taxon>
        <taxon>Ogataea/Candida clade</taxon>
    </lineage>
</organism>
<name>A0A9W6T108_CANBO</name>
<accession>A0A9W6T108</accession>
<evidence type="ECO:0000313" key="2">
    <source>
        <dbReference type="Proteomes" id="UP001165120"/>
    </source>
</evidence>
<protein>
    <submittedName>
        <fullName evidence="1">Unnamed protein product</fullName>
    </submittedName>
</protein>
<gene>
    <name evidence="1" type="ORF">Cboi02_000363500</name>
</gene>
<keyword evidence="2" id="KW-1185">Reference proteome</keyword>
<dbReference type="EMBL" id="BSXN01001297">
    <property type="protein sequence ID" value="GME72510.1"/>
    <property type="molecule type" value="Genomic_DNA"/>
</dbReference>
<dbReference type="Proteomes" id="UP001165120">
    <property type="component" value="Unassembled WGS sequence"/>
</dbReference>
<proteinExistence type="predicted"/>
<comment type="caution">
    <text evidence="1">The sequence shown here is derived from an EMBL/GenBank/DDBJ whole genome shotgun (WGS) entry which is preliminary data.</text>
</comment>
<dbReference type="AlphaFoldDB" id="A0A9W6T108"/>
<sequence length="205" mass="24425">MPLNELKNLINNYEFKNKEILFKINEISLKNLKFDNKDYVNLLNEFKFENYKTNKLRYKILKYKQGDKIIYFNSCKIGDIKYINKFEELINDRKDNTTEMGLNIYCLNQPIENIGEDIDNFKLIIDKQFKKYENCEFKFEKSGGNTIDIMKKYGDTKEEISCLKVKYLSINGINDINEDDKNFTKIVINGNNDLINDENKYVTFD</sequence>